<reference evidence="1 2" key="2">
    <citation type="submission" date="2019-04" db="EMBL/GenBank/DDBJ databases">
        <title>The genome sequence of big-headed turtle.</title>
        <authorList>
            <person name="Gong S."/>
        </authorList>
    </citation>
    <scope>NUCLEOTIDE SEQUENCE [LARGE SCALE GENOMIC DNA]</scope>
    <source>
        <strain evidence="1">DO16091913</strain>
        <tissue evidence="1">Muscle</tissue>
    </source>
</reference>
<organism evidence="1 2">
    <name type="scientific">Platysternon megacephalum</name>
    <name type="common">big-headed turtle</name>
    <dbReference type="NCBI Taxonomy" id="55544"/>
    <lineage>
        <taxon>Eukaryota</taxon>
        <taxon>Metazoa</taxon>
        <taxon>Chordata</taxon>
        <taxon>Craniata</taxon>
        <taxon>Vertebrata</taxon>
        <taxon>Euteleostomi</taxon>
        <taxon>Archelosauria</taxon>
        <taxon>Testudinata</taxon>
        <taxon>Testudines</taxon>
        <taxon>Cryptodira</taxon>
        <taxon>Durocryptodira</taxon>
        <taxon>Testudinoidea</taxon>
        <taxon>Platysternidae</taxon>
        <taxon>Platysternon</taxon>
    </lineage>
</organism>
<evidence type="ECO:0000313" key="2">
    <source>
        <dbReference type="Proteomes" id="UP000297703"/>
    </source>
</evidence>
<name>A0A4D9DLM5_9SAUR</name>
<sequence>MPEQVLPTSASTHRDCGRLNTRVGAVEFLCPSWLLTIETIEDEYQECCMWVLCSHLLLTREPGGLNTRADAVGIFMSLLAPNHREPEGLNARVGAVEFLCPCWRLSIEMLED</sequence>
<proteinExistence type="predicted"/>
<keyword evidence="2" id="KW-1185">Reference proteome</keyword>
<gene>
    <name evidence="1" type="ORF">DR999_PMT20912</name>
</gene>
<evidence type="ECO:0000313" key="1">
    <source>
        <dbReference type="EMBL" id="TFJ97271.1"/>
    </source>
</evidence>
<dbReference type="Proteomes" id="UP000297703">
    <property type="component" value="Unassembled WGS sequence"/>
</dbReference>
<protein>
    <submittedName>
        <fullName evidence="1">Ly6/PLAUR domain-containing protein 1-like</fullName>
    </submittedName>
</protein>
<comment type="caution">
    <text evidence="1">The sequence shown here is derived from an EMBL/GenBank/DDBJ whole genome shotgun (WGS) entry which is preliminary data.</text>
</comment>
<accession>A0A4D9DLM5</accession>
<dbReference type="AlphaFoldDB" id="A0A4D9DLM5"/>
<reference evidence="1 2" key="1">
    <citation type="submission" date="2019-04" db="EMBL/GenBank/DDBJ databases">
        <title>Draft genome of the big-headed turtle Platysternon megacephalum.</title>
        <authorList>
            <person name="Gong S."/>
        </authorList>
    </citation>
    <scope>NUCLEOTIDE SEQUENCE [LARGE SCALE GENOMIC DNA]</scope>
    <source>
        <strain evidence="1">DO16091913</strain>
        <tissue evidence="1">Muscle</tissue>
    </source>
</reference>
<dbReference type="EMBL" id="QXTE01000514">
    <property type="protein sequence ID" value="TFJ97271.1"/>
    <property type="molecule type" value="Genomic_DNA"/>
</dbReference>